<dbReference type="RefSeq" id="WP_124070490.1">
    <property type="nucleotide sequence ID" value="NZ_CBCRXF010000001.1"/>
</dbReference>
<keyword evidence="2" id="KW-1185">Reference proteome</keyword>
<sequence length="106" mass="12503">MAFGIKREELNAWKAAVGNNKIGFLTHYWIDERFPGCTTVTKVGCADIKKLVEWGRQYGLKQEWIDKRGDFPHFDLFGKHEREIMEREGLSKQLERFHPHEKSVKL</sequence>
<organism evidence="1 2">
    <name type="scientific">Filibacter tadaridae</name>
    <dbReference type="NCBI Taxonomy" id="2483811"/>
    <lineage>
        <taxon>Bacteria</taxon>
        <taxon>Bacillati</taxon>
        <taxon>Bacillota</taxon>
        <taxon>Bacilli</taxon>
        <taxon>Bacillales</taxon>
        <taxon>Caryophanaceae</taxon>
        <taxon>Filibacter</taxon>
    </lineage>
</organism>
<evidence type="ECO:0008006" key="3">
    <source>
        <dbReference type="Google" id="ProtNLM"/>
    </source>
</evidence>
<evidence type="ECO:0000313" key="2">
    <source>
        <dbReference type="Proteomes" id="UP000270468"/>
    </source>
</evidence>
<dbReference type="AlphaFoldDB" id="A0A3P5XJG4"/>
<evidence type="ECO:0000313" key="1">
    <source>
        <dbReference type="EMBL" id="VDC28910.1"/>
    </source>
</evidence>
<dbReference type="OrthoDB" id="2361368at2"/>
<reference evidence="1 2" key="1">
    <citation type="submission" date="2018-11" db="EMBL/GenBank/DDBJ databases">
        <authorList>
            <person name="Criscuolo A."/>
        </authorList>
    </citation>
    <scope>NUCLEOTIDE SEQUENCE [LARGE SCALE GENOMIC DNA]</scope>
    <source>
        <strain evidence="1">ATB-66</strain>
    </source>
</reference>
<name>A0A3P5XJG4_9BACL</name>
<dbReference type="EMBL" id="UXAV01000042">
    <property type="protein sequence ID" value="VDC28910.1"/>
    <property type="molecule type" value="Genomic_DNA"/>
</dbReference>
<dbReference type="Proteomes" id="UP000270468">
    <property type="component" value="Unassembled WGS sequence"/>
</dbReference>
<accession>A0A3P5XJG4</accession>
<proteinExistence type="predicted"/>
<gene>
    <name evidence="1" type="ORF">FILTAD_01898</name>
</gene>
<protein>
    <recommendedName>
        <fullName evidence="3">YneQ</fullName>
    </recommendedName>
</protein>